<sequence>MSPMEYVTVAGGPSAAVSVVDPTLPPYDQHDDGDQPAGGLADGSHPVIQARLRTAVEQVDEQATRTQRRLVGMLPVPAVLLAAAIVLAQTQPGLAVRLILDAAALTAGGALVAGLLGAAQQPTDPAAGFSRWALFAKAPASAVYADLARTAVGHPASLAGRLVAESVALAWVTRLRRALLIGTAAATVLLTLAALTA</sequence>
<keyword evidence="4" id="KW-1185">Reference proteome</keyword>
<dbReference type="Proteomes" id="UP000256269">
    <property type="component" value="Unassembled WGS sequence"/>
</dbReference>
<name>A0A3E0GUX2_9PSEU</name>
<evidence type="ECO:0000256" key="2">
    <source>
        <dbReference type="SAM" id="Phobius"/>
    </source>
</evidence>
<evidence type="ECO:0000256" key="1">
    <source>
        <dbReference type="SAM" id="MobiDB-lite"/>
    </source>
</evidence>
<keyword evidence="2" id="KW-0472">Membrane</keyword>
<feature type="transmembrane region" description="Helical" evidence="2">
    <location>
        <begin position="70"/>
        <end position="88"/>
    </location>
</feature>
<keyword evidence="2" id="KW-1133">Transmembrane helix</keyword>
<evidence type="ECO:0000313" key="4">
    <source>
        <dbReference type="Proteomes" id="UP000256269"/>
    </source>
</evidence>
<protein>
    <submittedName>
        <fullName evidence="3">Uncharacterized protein</fullName>
    </submittedName>
</protein>
<feature type="transmembrane region" description="Helical" evidence="2">
    <location>
        <begin position="94"/>
        <end position="116"/>
    </location>
</feature>
<accession>A0A3E0GUX2</accession>
<feature type="transmembrane region" description="Helical" evidence="2">
    <location>
        <begin position="178"/>
        <end position="196"/>
    </location>
</feature>
<comment type="caution">
    <text evidence="3">The sequence shown here is derived from an EMBL/GenBank/DDBJ whole genome shotgun (WGS) entry which is preliminary data.</text>
</comment>
<feature type="region of interest" description="Disordered" evidence="1">
    <location>
        <begin position="21"/>
        <end position="44"/>
    </location>
</feature>
<keyword evidence="2" id="KW-0812">Transmembrane</keyword>
<gene>
    <name evidence="3" type="ORF">BCF44_13539</name>
</gene>
<dbReference type="EMBL" id="QUNO01000035">
    <property type="protein sequence ID" value="REH26000.1"/>
    <property type="molecule type" value="Genomic_DNA"/>
</dbReference>
<organism evidence="3 4">
    <name type="scientific">Kutzneria buriramensis</name>
    <dbReference type="NCBI Taxonomy" id="1045776"/>
    <lineage>
        <taxon>Bacteria</taxon>
        <taxon>Bacillati</taxon>
        <taxon>Actinomycetota</taxon>
        <taxon>Actinomycetes</taxon>
        <taxon>Pseudonocardiales</taxon>
        <taxon>Pseudonocardiaceae</taxon>
        <taxon>Kutzneria</taxon>
    </lineage>
</organism>
<evidence type="ECO:0000313" key="3">
    <source>
        <dbReference type="EMBL" id="REH26000.1"/>
    </source>
</evidence>
<dbReference type="AlphaFoldDB" id="A0A3E0GUX2"/>
<reference evidence="3 4" key="1">
    <citation type="submission" date="2018-08" db="EMBL/GenBank/DDBJ databases">
        <title>Genomic Encyclopedia of Archaeal and Bacterial Type Strains, Phase II (KMG-II): from individual species to whole genera.</title>
        <authorList>
            <person name="Goeker M."/>
        </authorList>
    </citation>
    <scope>NUCLEOTIDE SEQUENCE [LARGE SCALE GENOMIC DNA]</scope>
    <source>
        <strain evidence="3 4">DSM 45791</strain>
    </source>
</reference>
<proteinExistence type="predicted"/>